<name>A0ABR4DLD0_9PEZI</name>
<feature type="compositionally biased region" description="Low complexity" evidence="1">
    <location>
        <begin position="51"/>
        <end position="65"/>
    </location>
</feature>
<dbReference type="RefSeq" id="XP_070869902.1">
    <property type="nucleotide sequence ID" value="XM_071012095.1"/>
</dbReference>
<dbReference type="PROSITE" id="PS00028">
    <property type="entry name" value="ZINC_FINGER_C2H2_1"/>
    <property type="match status" value="2"/>
</dbReference>
<dbReference type="Pfam" id="PF26082">
    <property type="entry name" value="zf-C2H2_AcuF"/>
    <property type="match status" value="1"/>
</dbReference>
<dbReference type="PANTHER" id="PTHR35391:SF3">
    <property type="entry name" value="FINGER DOMAIN PROTEIN, PUTATIVE (AFU_ORTHOLOGUE AFUA_8G04300)-RELATED"/>
    <property type="match status" value="1"/>
</dbReference>
<feature type="compositionally biased region" description="Acidic residues" evidence="1">
    <location>
        <begin position="617"/>
        <end position="633"/>
    </location>
</feature>
<feature type="compositionally biased region" description="Low complexity" evidence="1">
    <location>
        <begin position="29"/>
        <end position="42"/>
    </location>
</feature>
<proteinExistence type="predicted"/>
<feature type="region of interest" description="Disordered" evidence="1">
    <location>
        <begin position="1184"/>
        <end position="1231"/>
    </location>
</feature>
<feature type="region of interest" description="Disordered" evidence="1">
    <location>
        <begin position="92"/>
        <end position="157"/>
    </location>
</feature>
<feature type="region of interest" description="Disordered" evidence="1">
    <location>
        <begin position="316"/>
        <end position="342"/>
    </location>
</feature>
<evidence type="ECO:0000259" key="2">
    <source>
        <dbReference type="PROSITE" id="PS00028"/>
    </source>
</evidence>
<feature type="region of interest" description="Disordered" evidence="1">
    <location>
        <begin position="935"/>
        <end position="991"/>
    </location>
</feature>
<dbReference type="Proteomes" id="UP001600064">
    <property type="component" value="Unassembled WGS sequence"/>
</dbReference>
<keyword evidence="4" id="KW-1185">Reference proteome</keyword>
<dbReference type="InterPro" id="IPR013087">
    <property type="entry name" value="Znf_C2H2_type"/>
</dbReference>
<protein>
    <recommendedName>
        <fullName evidence="2">C2H2-type domain-containing protein</fullName>
    </recommendedName>
</protein>
<feature type="region of interest" description="Disordered" evidence="1">
    <location>
        <begin position="482"/>
        <end position="530"/>
    </location>
</feature>
<dbReference type="GeneID" id="98126739"/>
<feature type="region of interest" description="Disordered" evidence="1">
    <location>
        <begin position="1"/>
        <end position="69"/>
    </location>
</feature>
<feature type="domain" description="C2H2-type" evidence="2">
    <location>
        <begin position="895"/>
        <end position="915"/>
    </location>
</feature>
<sequence length="1231" mass="132942">MSSSAYAFPGDQFDHTHGTATQDPHFLNPFSPSPFGSRSGSPALHTHTPAESVSSLSVHYQSSELSEGDDPFFGIDFGASLDTASPSFLNDAGFAFHGTGNTDVQHQQPQQQQQQQQQASTAQPQHAQQSASYLPLSPDKSPSIPGNSPDGPTKAGAAARGVFPDLVQTSVAPQELSLVRTPPPAPANGRLRNASVPHTNLQLTPQTDGSAGSSDDGVAPPPAAAMMSPRVTVSHWDGDAAGGYRELPEQTLPASGRLPLAAARDDAGRWIPDPVTGQAGLAPAARVGAEVDSVNDLAKQRKVEEKNQAVGAWLERSTDAADPPSQAGEQPAEVPTDLGENIPDGEIALGDKTQNKAVPGQTYFIEQGGGELKPEDLELMRKGRNWEDAPVPLSISRPDQPRYQPESSQAAIERYQQQCRDTDSMISRSATWGTQRLSLPNVIDPEVQEAGNFLKKLSLGRGEPGARRPSILQGIRSLVKMPSANASKRKNAEHDDATSFATESSAERKEAAPAKLAPPSPKPSWPRKQSIPSINTAFIDVASAAASIGTTHARASSISTPPVMSPKSPISLNLSVKKPLTRLRSKSEASSIVDLWKRSGGPPVSSLANAVPGSAAADDDDDDDDELYEDGDMRDESTSLIDDITPSFAGFQEHIIKLNPMLADSNRYLVERIAYQQLQRYKGLLNLRVKHLQAVNARTCNCGTMCIASGGSANPLDGRGSPRGLDPLSGRFDGSDGDVTPLEGAINQESFPQDIPMPPTASLPAEFECQLCFVAKKFQKPSDWTKHVHEDVQPFTCTWERCREPKMFKRKADWVRHENEGHRHLEWWVCDVDDCRHKCYRRDNFLQHLVREHKFVEPKVKTKAAIKRAGGTDPTWVKVEQCHQETSELPQDEPCRFCGKTFPTWKKLTVHVAKHMERISLPVLRLVAQRDLTEDTVISPVQDPPPRPFPPPPLPSDRPQQQQQQQQQQPPPPPMQPIPFVPSSGPVLQAPMPRQVSQPMLSYGTQGPPPPVAMYSVSPPSAGYPTGFFSPSFDDLAHDMAQAHINNMSPVHPAPHQFSPHPPMLHHPHPHPHQAFQSLNSQAAFAGTLPVTSAPAAAATGPALSPATPATAYMPSPQQTAIARGAGGGTRAAGYVSMPATAVTTPVTELEPFPVLSMDALGLGMSTDPTSAVVAAAQYHAQAQQAQQQQQQQHQQHHQQQQQPQPQQQFSPQGQVSPYGHSPNVPQAGFY</sequence>
<dbReference type="PANTHER" id="PTHR35391">
    <property type="entry name" value="C2H2-TYPE DOMAIN-CONTAINING PROTEIN-RELATED"/>
    <property type="match status" value="1"/>
</dbReference>
<comment type="caution">
    <text evidence="3">The sequence shown here is derived from an EMBL/GenBank/DDBJ whole genome shotgun (WGS) entry which is preliminary data.</text>
</comment>
<dbReference type="InterPro" id="IPR058925">
    <property type="entry name" value="zf-C2H2_AcuF"/>
</dbReference>
<feature type="compositionally biased region" description="Low complexity" evidence="1">
    <location>
        <begin position="1184"/>
        <end position="1209"/>
    </location>
</feature>
<feature type="region of interest" description="Disordered" evidence="1">
    <location>
        <begin position="604"/>
        <end position="634"/>
    </location>
</feature>
<feature type="compositionally biased region" description="Polar residues" evidence="1">
    <location>
        <begin position="196"/>
        <end position="213"/>
    </location>
</feature>
<gene>
    <name evidence="3" type="ORF">VTJ83DRAFT_549</name>
</gene>
<organism evidence="3 4">
    <name type="scientific">Remersonia thermophila</name>
    <dbReference type="NCBI Taxonomy" id="72144"/>
    <lineage>
        <taxon>Eukaryota</taxon>
        <taxon>Fungi</taxon>
        <taxon>Dikarya</taxon>
        <taxon>Ascomycota</taxon>
        <taxon>Pezizomycotina</taxon>
        <taxon>Sordariomycetes</taxon>
        <taxon>Sordariomycetidae</taxon>
        <taxon>Sordariales</taxon>
        <taxon>Sordariales incertae sedis</taxon>
        <taxon>Remersonia</taxon>
    </lineage>
</organism>
<feature type="compositionally biased region" description="Low complexity" evidence="1">
    <location>
        <begin position="957"/>
        <end position="968"/>
    </location>
</feature>
<evidence type="ECO:0000313" key="3">
    <source>
        <dbReference type="EMBL" id="KAL2271178.1"/>
    </source>
</evidence>
<feature type="compositionally biased region" description="Low complexity" evidence="1">
    <location>
        <begin position="105"/>
        <end position="131"/>
    </location>
</feature>
<feature type="region of interest" description="Disordered" evidence="1">
    <location>
        <begin position="173"/>
        <end position="223"/>
    </location>
</feature>
<dbReference type="EMBL" id="JAZGUE010000001">
    <property type="protein sequence ID" value="KAL2271178.1"/>
    <property type="molecule type" value="Genomic_DNA"/>
</dbReference>
<feature type="compositionally biased region" description="Pro residues" evidence="1">
    <location>
        <begin position="942"/>
        <end position="956"/>
    </location>
</feature>
<feature type="domain" description="C2H2-type" evidence="2">
    <location>
        <begin position="830"/>
        <end position="853"/>
    </location>
</feature>
<dbReference type="SMART" id="SM00355">
    <property type="entry name" value="ZnF_C2H2"/>
    <property type="match status" value="3"/>
</dbReference>
<accession>A0ABR4DLD0</accession>
<feature type="compositionally biased region" description="Pro residues" evidence="1">
    <location>
        <begin position="969"/>
        <end position="980"/>
    </location>
</feature>
<reference evidence="3 4" key="1">
    <citation type="journal article" date="2024" name="Commun. Biol.">
        <title>Comparative genomic analysis of thermophilic fungi reveals convergent evolutionary adaptations and gene losses.</title>
        <authorList>
            <person name="Steindorff A.S."/>
            <person name="Aguilar-Pontes M.V."/>
            <person name="Robinson A.J."/>
            <person name="Andreopoulos B."/>
            <person name="LaButti K."/>
            <person name="Kuo A."/>
            <person name="Mondo S."/>
            <person name="Riley R."/>
            <person name="Otillar R."/>
            <person name="Haridas S."/>
            <person name="Lipzen A."/>
            <person name="Grimwood J."/>
            <person name="Schmutz J."/>
            <person name="Clum A."/>
            <person name="Reid I.D."/>
            <person name="Moisan M.C."/>
            <person name="Butler G."/>
            <person name="Nguyen T.T.M."/>
            <person name="Dewar K."/>
            <person name="Conant G."/>
            <person name="Drula E."/>
            <person name="Henrissat B."/>
            <person name="Hansel C."/>
            <person name="Singer S."/>
            <person name="Hutchinson M.I."/>
            <person name="de Vries R.P."/>
            <person name="Natvig D.O."/>
            <person name="Powell A.J."/>
            <person name="Tsang A."/>
            <person name="Grigoriev I.V."/>
        </authorList>
    </citation>
    <scope>NUCLEOTIDE SEQUENCE [LARGE SCALE GENOMIC DNA]</scope>
    <source>
        <strain evidence="3 4">ATCC 22073</strain>
    </source>
</reference>
<evidence type="ECO:0000256" key="1">
    <source>
        <dbReference type="SAM" id="MobiDB-lite"/>
    </source>
</evidence>
<evidence type="ECO:0000313" key="4">
    <source>
        <dbReference type="Proteomes" id="UP001600064"/>
    </source>
</evidence>